<dbReference type="InterPro" id="IPR008972">
    <property type="entry name" value="Cupredoxin"/>
</dbReference>
<evidence type="ECO:0000313" key="2">
    <source>
        <dbReference type="Proteomes" id="UP001139179"/>
    </source>
</evidence>
<organism evidence="1 2">
    <name type="scientific">Halalkalibacter oceani</name>
    <dbReference type="NCBI Taxonomy" id="1653776"/>
    <lineage>
        <taxon>Bacteria</taxon>
        <taxon>Bacillati</taxon>
        <taxon>Bacillota</taxon>
        <taxon>Bacilli</taxon>
        <taxon>Bacillales</taxon>
        <taxon>Bacillaceae</taxon>
        <taxon>Halalkalibacter</taxon>
    </lineage>
</organism>
<dbReference type="EMBL" id="JAMBOL010000002">
    <property type="protein sequence ID" value="MCM3713331.1"/>
    <property type="molecule type" value="Genomic_DNA"/>
</dbReference>
<name>A0A9X2IN16_9BACI</name>
<accession>A0A9X2IN16</accession>
<dbReference type="Proteomes" id="UP001139179">
    <property type="component" value="Unassembled WGS sequence"/>
</dbReference>
<dbReference type="Gene3D" id="2.60.40.420">
    <property type="entry name" value="Cupredoxins - blue copper proteins"/>
    <property type="match status" value="1"/>
</dbReference>
<evidence type="ECO:0000313" key="1">
    <source>
        <dbReference type="EMBL" id="MCM3713331.1"/>
    </source>
</evidence>
<dbReference type="AlphaFoldDB" id="A0A9X2IN16"/>
<proteinExistence type="predicted"/>
<comment type="caution">
    <text evidence="1">The sequence shown here is derived from an EMBL/GenBank/DDBJ whole genome shotgun (WGS) entry which is preliminary data.</text>
</comment>
<keyword evidence="2" id="KW-1185">Reference proteome</keyword>
<dbReference type="SUPFAM" id="SSF49503">
    <property type="entry name" value="Cupredoxins"/>
    <property type="match status" value="1"/>
</dbReference>
<protein>
    <recommendedName>
        <fullName evidence="3">EfeO-type cupredoxin-like domain-containing protein</fullName>
    </recommendedName>
</protein>
<sequence>MVIRLRKSWLLLALAVVVSSVLWYVLQDRSSVETAGRAGEIFELHMVTSEIKSTTEDGHELEAYRWDPGTLYIPKDKDITLRIYGVNGMEHPFYVEGTDIKGTVKKGEETLINLHFSEPGVYRLICTAHSNIENNGPMIAYLIVE</sequence>
<dbReference type="RefSeq" id="WP_251222137.1">
    <property type="nucleotide sequence ID" value="NZ_JAMBOL010000002.1"/>
</dbReference>
<reference evidence="1" key="1">
    <citation type="submission" date="2022-05" db="EMBL/GenBank/DDBJ databases">
        <title>Comparative Genomics of Spacecraft Associated Microbes.</title>
        <authorList>
            <person name="Tran M.T."/>
            <person name="Wright A."/>
            <person name="Seuylemezian A."/>
            <person name="Eisen J."/>
            <person name="Coil D."/>
        </authorList>
    </citation>
    <scope>NUCLEOTIDE SEQUENCE</scope>
    <source>
        <strain evidence="1">214.1.1</strain>
    </source>
</reference>
<evidence type="ECO:0008006" key="3">
    <source>
        <dbReference type="Google" id="ProtNLM"/>
    </source>
</evidence>
<gene>
    <name evidence="1" type="ORF">M3202_04475</name>
</gene>